<comment type="similarity">
    <text evidence="5">Belongs to the SAT4 family.</text>
</comment>
<evidence type="ECO:0000313" key="9">
    <source>
        <dbReference type="Proteomes" id="UP000277212"/>
    </source>
</evidence>
<dbReference type="InterPro" id="IPR052337">
    <property type="entry name" value="SAT4-like"/>
</dbReference>
<evidence type="ECO:0000256" key="3">
    <source>
        <dbReference type="ARBA" id="ARBA00022989"/>
    </source>
</evidence>
<feature type="domain" description="Rhodopsin" evidence="7">
    <location>
        <begin position="95"/>
        <end position="274"/>
    </location>
</feature>
<evidence type="ECO:0000256" key="1">
    <source>
        <dbReference type="ARBA" id="ARBA00004141"/>
    </source>
</evidence>
<keyword evidence="3 6" id="KW-1133">Transmembrane helix</keyword>
<feature type="transmembrane region" description="Helical" evidence="6">
    <location>
        <begin position="174"/>
        <end position="200"/>
    </location>
</feature>
<comment type="caution">
    <text evidence="8">The sequence shown here is derived from an EMBL/GenBank/DDBJ whole genome shotgun (WGS) entry which is preliminary data.</text>
</comment>
<sequence>MSNFPVVDGVSVLIPPPQGYVVNFKNPKQQCALAAYILWGSGTFVATLFFIQYLYVKLWLIRKWDVETVFVILAWVLGNIDNALLGCKCPSKTCFLLLIATIDFALFTGFSKLSLALFYRHLSPQTWWKRCTYVVIGLIIVYNTSILFAIIFSCHPFKKHWDVTVTEGKCGHKIGIWMTTATMGIITDMILLTMPIPMVWGLQLPARQKIGIILFFFIGIGTLLTCVLRLIQFIPTLYSLDATWDIAPTQLWIFPETSLLVICPCLTTLRRFLAHVAPTWIGMRGSSTGYTARSATGAGSRHPYLTVGSAGKRKRFDQFGLTVDEPAFNMKPMVQDETTEVVIELQKREPQTLTYV</sequence>
<evidence type="ECO:0000256" key="4">
    <source>
        <dbReference type="ARBA" id="ARBA00023136"/>
    </source>
</evidence>
<dbReference type="PANTHER" id="PTHR33048">
    <property type="entry name" value="PTH11-LIKE INTEGRAL MEMBRANE PROTEIN (AFU_ORTHOLOGUE AFUA_5G11245)"/>
    <property type="match status" value="1"/>
</dbReference>
<evidence type="ECO:0000313" key="8">
    <source>
        <dbReference type="EMBL" id="RMJ11310.1"/>
    </source>
</evidence>
<name>A0A3M2S177_9HYPO</name>
<reference evidence="8 9" key="1">
    <citation type="submission" date="2017-06" db="EMBL/GenBank/DDBJ databases">
        <title>Comparative genomic analysis of Ambrosia Fusariam Clade fungi.</title>
        <authorList>
            <person name="Stajich J.E."/>
            <person name="Carrillo J."/>
            <person name="Kijimoto T."/>
            <person name="Eskalen A."/>
            <person name="O'Donnell K."/>
            <person name="Kasson M."/>
        </authorList>
    </citation>
    <scope>NUCLEOTIDE SEQUENCE [LARGE SCALE GENOMIC DNA]</scope>
    <source>
        <strain evidence="8">UCR3666</strain>
    </source>
</reference>
<organism evidence="8 9">
    <name type="scientific">Fusarium kuroshium</name>
    <dbReference type="NCBI Taxonomy" id="2010991"/>
    <lineage>
        <taxon>Eukaryota</taxon>
        <taxon>Fungi</taxon>
        <taxon>Dikarya</taxon>
        <taxon>Ascomycota</taxon>
        <taxon>Pezizomycotina</taxon>
        <taxon>Sordariomycetes</taxon>
        <taxon>Hypocreomycetidae</taxon>
        <taxon>Hypocreales</taxon>
        <taxon>Nectriaceae</taxon>
        <taxon>Fusarium</taxon>
        <taxon>Fusarium solani species complex</taxon>
    </lineage>
</organism>
<dbReference type="PANTHER" id="PTHR33048:SF124">
    <property type="entry name" value="INTEGRAL MEMBRANE PROTEIN"/>
    <property type="match status" value="1"/>
</dbReference>
<dbReference type="EMBL" id="NKUJ01000171">
    <property type="protein sequence ID" value="RMJ11310.1"/>
    <property type="molecule type" value="Genomic_DNA"/>
</dbReference>
<accession>A0A3M2S177</accession>
<dbReference type="Proteomes" id="UP000277212">
    <property type="component" value="Unassembled WGS sequence"/>
</dbReference>
<dbReference type="Pfam" id="PF20684">
    <property type="entry name" value="Fung_rhodopsin"/>
    <property type="match status" value="1"/>
</dbReference>
<feature type="transmembrane region" description="Helical" evidence="6">
    <location>
        <begin position="33"/>
        <end position="56"/>
    </location>
</feature>
<dbReference type="GO" id="GO:0016020">
    <property type="term" value="C:membrane"/>
    <property type="evidence" value="ECO:0007669"/>
    <property type="project" value="UniProtKB-SubCell"/>
</dbReference>
<evidence type="ECO:0000256" key="6">
    <source>
        <dbReference type="SAM" id="Phobius"/>
    </source>
</evidence>
<evidence type="ECO:0000259" key="7">
    <source>
        <dbReference type="Pfam" id="PF20684"/>
    </source>
</evidence>
<feature type="transmembrane region" description="Helical" evidence="6">
    <location>
        <begin position="251"/>
        <end position="269"/>
    </location>
</feature>
<evidence type="ECO:0000256" key="5">
    <source>
        <dbReference type="ARBA" id="ARBA00038359"/>
    </source>
</evidence>
<feature type="transmembrane region" description="Helical" evidence="6">
    <location>
        <begin position="212"/>
        <end position="231"/>
    </location>
</feature>
<feature type="transmembrane region" description="Helical" evidence="6">
    <location>
        <begin position="68"/>
        <end position="85"/>
    </location>
</feature>
<evidence type="ECO:0000256" key="2">
    <source>
        <dbReference type="ARBA" id="ARBA00022692"/>
    </source>
</evidence>
<protein>
    <recommendedName>
        <fullName evidence="7">Rhodopsin domain-containing protein</fullName>
    </recommendedName>
</protein>
<keyword evidence="4 6" id="KW-0472">Membrane</keyword>
<feature type="transmembrane region" description="Helical" evidence="6">
    <location>
        <begin position="131"/>
        <end position="154"/>
    </location>
</feature>
<dbReference type="AlphaFoldDB" id="A0A3M2S177"/>
<comment type="subcellular location">
    <subcellularLocation>
        <location evidence="1">Membrane</location>
        <topology evidence="1">Multi-pass membrane protein</topology>
    </subcellularLocation>
</comment>
<proteinExistence type="inferred from homology"/>
<feature type="transmembrane region" description="Helical" evidence="6">
    <location>
        <begin position="97"/>
        <end position="119"/>
    </location>
</feature>
<dbReference type="InterPro" id="IPR049326">
    <property type="entry name" value="Rhodopsin_dom_fungi"/>
</dbReference>
<keyword evidence="9" id="KW-1185">Reference proteome</keyword>
<dbReference type="OrthoDB" id="5342292at2759"/>
<keyword evidence="2 6" id="KW-0812">Transmembrane</keyword>
<dbReference type="STRING" id="2010991.A0A3M2S177"/>
<gene>
    <name evidence="8" type="ORF">CDV36_009031</name>
</gene>